<dbReference type="Gene3D" id="1.10.10.10">
    <property type="entry name" value="Winged helix-like DNA-binding domain superfamily/Winged helix DNA-binding domain"/>
    <property type="match status" value="1"/>
</dbReference>
<organism evidence="5 6">
    <name type="scientific">Aquimarina addita</name>
    <dbReference type="NCBI Taxonomy" id="870485"/>
    <lineage>
        <taxon>Bacteria</taxon>
        <taxon>Pseudomonadati</taxon>
        <taxon>Bacteroidota</taxon>
        <taxon>Flavobacteriia</taxon>
        <taxon>Flavobacteriales</taxon>
        <taxon>Flavobacteriaceae</taxon>
        <taxon>Aquimarina</taxon>
    </lineage>
</organism>
<dbReference type="SUPFAM" id="SSF48008">
    <property type="entry name" value="GntR ligand-binding domain-like"/>
    <property type="match status" value="1"/>
</dbReference>
<dbReference type="InterPro" id="IPR008920">
    <property type="entry name" value="TF_FadR/GntR_C"/>
</dbReference>
<evidence type="ECO:0000256" key="1">
    <source>
        <dbReference type="ARBA" id="ARBA00023015"/>
    </source>
</evidence>
<dbReference type="SMART" id="SM00345">
    <property type="entry name" value="HTH_GNTR"/>
    <property type="match status" value="1"/>
</dbReference>
<dbReference type="Pfam" id="PF07729">
    <property type="entry name" value="FCD"/>
    <property type="match status" value="1"/>
</dbReference>
<evidence type="ECO:0000313" key="5">
    <source>
        <dbReference type="EMBL" id="GAA3523065.1"/>
    </source>
</evidence>
<dbReference type="PRINTS" id="PR00035">
    <property type="entry name" value="HTHGNTR"/>
</dbReference>
<comment type="caution">
    <text evidence="5">The sequence shown here is derived from an EMBL/GenBank/DDBJ whole genome shotgun (WGS) entry which is preliminary data.</text>
</comment>
<keyword evidence="6" id="KW-1185">Reference proteome</keyword>
<dbReference type="CDD" id="cd07377">
    <property type="entry name" value="WHTH_GntR"/>
    <property type="match status" value="1"/>
</dbReference>
<proteinExistence type="predicted"/>
<reference evidence="6" key="1">
    <citation type="journal article" date="2019" name="Int. J. Syst. Evol. Microbiol.">
        <title>The Global Catalogue of Microorganisms (GCM) 10K type strain sequencing project: providing services to taxonomists for standard genome sequencing and annotation.</title>
        <authorList>
            <consortium name="The Broad Institute Genomics Platform"/>
            <consortium name="The Broad Institute Genome Sequencing Center for Infectious Disease"/>
            <person name="Wu L."/>
            <person name="Ma J."/>
        </authorList>
    </citation>
    <scope>NUCLEOTIDE SEQUENCE [LARGE SCALE GENOMIC DNA]</scope>
    <source>
        <strain evidence="6">JCM 17106</strain>
    </source>
</reference>
<accession>A0ABP6UXV4</accession>
<dbReference type="PROSITE" id="PS50949">
    <property type="entry name" value="HTH_GNTR"/>
    <property type="match status" value="1"/>
</dbReference>
<dbReference type="RefSeq" id="WP_344930891.1">
    <property type="nucleotide sequence ID" value="NZ_BAABCW010000033.1"/>
</dbReference>
<dbReference type="PANTHER" id="PTHR43537">
    <property type="entry name" value="TRANSCRIPTIONAL REGULATOR, GNTR FAMILY"/>
    <property type="match status" value="1"/>
</dbReference>
<name>A0ABP6UXV4_9FLAO</name>
<dbReference type="SUPFAM" id="SSF46785">
    <property type="entry name" value="Winged helix' DNA-binding domain"/>
    <property type="match status" value="1"/>
</dbReference>
<keyword evidence="1" id="KW-0805">Transcription regulation</keyword>
<dbReference type="Pfam" id="PF00392">
    <property type="entry name" value="GntR"/>
    <property type="match status" value="1"/>
</dbReference>
<dbReference type="SMART" id="SM00895">
    <property type="entry name" value="FCD"/>
    <property type="match status" value="1"/>
</dbReference>
<evidence type="ECO:0000256" key="2">
    <source>
        <dbReference type="ARBA" id="ARBA00023125"/>
    </source>
</evidence>
<sequence length="235" mass="26800">MRINLNTNQLPPKDGVETVIAKIRDLINTRQLEPGDKLPSERALSEKFDASRSQLRLAIQKLEFYGLVKKSPKSGTFVSKMGVGALNSMIANILHLQTPDFRCLIETRLILETRAVRLAAERRTDKQLYQIQQAHELYIEKTIKDNEDGINEDLLFHLKLAEASCNSVINSLMLVLTPEIITNYVAKKMFDSTNFAKLIKEHQNIVDAIKNKDPDEATLSLKVHFKDLYNYCKTN</sequence>
<protein>
    <submittedName>
        <fullName evidence="5">FadR/GntR family transcriptional regulator</fullName>
    </submittedName>
</protein>
<dbReference type="InterPro" id="IPR011711">
    <property type="entry name" value="GntR_C"/>
</dbReference>
<dbReference type="InterPro" id="IPR036390">
    <property type="entry name" value="WH_DNA-bd_sf"/>
</dbReference>
<feature type="domain" description="HTH gntR-type" evidence="4">
    <location>
        <begin position="13"/>
        <end position="81"/>
    </location>
</feature>
<gene>
    <name evidence="5" type="ORF">GCM10022393_42250</name>
</gene>
<dbReference type="Gene3D" id="1.20.120.530">
    <property type="entry name" value="GntR ligand-binding domain-like"/>
    <property type="match status" value="1"/>
</dbReference>
<evidence type="ECO:0000313" key="6">
    <source>
        <dbReference type="Proteomes" id="UP001500459"/>
    </source>
</evidence>
<dbReference type="EMBL" id="BAABCW010000033">
    <property type="protein sequence ID" value="GAA3523065.1"/>
    <property type="molecule type" value="Genomic_DNA"/>
</dbReference>
<dbReference type="PANTHER" id="PTHR43537:SF5">
    <property type="entry name" value="UXU OPERON TRANSCRIPTIONAL REGULATOR"/>
    <property type="match status" value="1"/>
</dbReference>
<keyword evidence="3" id="KW-0804">Transcription</keyword>
<dbReference type="InterPro" id="IPR000524">
    <property type="entry name" value="Tscrpt_reg_HTH_GntR"/>
</dbReference>
<evidence type="ECO:0000256" key="3">
    <source>
        <dbReference type="ARBA" id="ARBA00023163"/>
    </source>
</evidence>
<evidence type="ECO:0000259" key="4">
    <source>
        <dbReference type="PROSITE" id="PS50949"/>
    </source>
</evidence>
<dbReference type="Proteomes" id="UP001500459">
    <property type="component" value="Unassembled WGS sequence"/>
</dbReference>
<keyword evidence="2" id="KW-0238">DNA-binding</keyword>
<dbReference type="InterPro" id="IPR036388">
    <property type="entry name" value="WH-like_DNA-bd_sf"/>
</dbReference>